<sequence>MKSAILTLLASAGGALVNAQGYLIPSNPFRLVLRSINGTLDGTELNACHQGAATEGVCVDTERIYSGSTFFHNTSIYHSKPSNPDASLTPGILYSMASNMANPLFSPGNSSYDAVYFDEGEAMYLPRYYDDTRTPPVYLTAVVRVENWCVCLTKINYLRETVVWKIRVRGVPQNPTCQKVRV</sequence>
<dbReference type="InterPro" id="IPR057229">
    <property type="entry name" value="DUF7907"/>
</dbReference>
<gene>
    <name evidence="3" type="ORF">K458DRAFT_428247</name>
</gene>
<evidence type="ECO:0000259" key="2">
    <source>
        <dbReference type="Pfam" id="PF25484"/>
    </source>
</evidence>
<evidence type="ECO:0000313" key="3">
    <source>
        <dbReference type="EMBL" id="KAF2688733.1"/>
    </source>
</evidence>
<dbReference type="AlphaFoldDB" id="A0A6G1JF18"/>
<dbReference type="EMBL" id="MU005573">
    <property type="protein sequence ID" value="KAF2688733.1"/>
    <property type="molecule type" value="Genomic_DNA"/>
</dbReference>
<dbReference type="Pfam" id="PF25484">
    <property type="entry name" value="DUF7907"/>
    <property type="match status" value="1"/>
</dbReference>
<dbReference type="Proteomes" id="UP000799291">
    <property type="component" value="Unassembled WGS sequence"/>
</dbReference>
<accession>A0A6G1JF18</accession>
<name>A0A6G1JF18_9PLEO</name>
<keyword evidence="1" id="KW-0732">Signal</keyword>
<evidence type="ECO:0000313" key="4">
    <source>
        <dbReference type="Proteomes" id="UP000799291"/>
    </source>
</evidence>
<dbReference type="OrthoDB" id="3515453at2759"/>
<protein>
    <recommendedName>
        <fullName evidence="2">DUF7907 domain-containing protein</fullName>
    </recommendedName>
</protein>
<organism evidence="3 4">
    <name type="scientific">Lentithecium fluviatile CBS 122367</name>
    <dbReference type="NCBI Taxonomy" id="1168545"/>
    <lineage>
        <taxon>Eukaryota</taxon>
        <taxon>Fungi</taxon>
        <taxon>Dikarya</taxon>
        <taxon>Ascomycota</taxon>
        <taxon>Pezizomycotina</taxon>
        <taxon>Dothideomycetes</taxon>
        <taxon>Pleosporomycetidae</taxon>
        <taxon>Pleosporales</taxon>
        <taxon>Massarineae</taxon>
        <taxon>Lentitheciaceae</taxon>
        <taxon>Lentithecium</taxon>
    </lineage>
</organism>
<proteinExistence type="predicted"/>
<evidence type="ECO:0000256" key="1">
    <source>
        <dbReference type="SAM" id="SignalP"/>
    </source>
</evidence>
<keyword evidence="4" id="KW-1185">Reference proteome</keyword>
<reference evidence="3" key="1">
    <citation type="journal article" date="2020" name="Stud. Mycol.">
        <title>101 Dothideomycetes genomes: a test case for predicting lifestyles and emergence of pathogens.</title>
        <authorList>
            <person name="Haridas S."/>
            <person name="Albert R."/>
            <person name="Binder M."/>
            <person name="Bloem J."/>
            <person name="Labutti K."/>
            <person name="Salamov A."/>
            <person name="Andreopoulos B."/>
            <person name="Baker S."/>
            <person name="Barry K."/>
            <person name="Bills G."/>
            <person name="Bluhm B."/>
            <person name="Cannon C."/>
            <person name="Castanera R."/>
            <person name="Culley D."/>
            <person name="Daum C."/>
            <person name="Ezra D."/>
            <person name="Gonzalez J."/>
            <person name="Henrissat B."/>
            <person name="Kuo A."/>
            <person name="Liang C."/>
            <person name="Lipzen A."/>
            <person name="Lutzoni F."/>
            <person name="Magnuson J."/>
            <person name="Mondo S."/>
            <person name="Nolan M."/>
            <person name="Ohm R."/>
            <person name="Pangilinan J."/>
            <person name="Park H.-J."/>
            <person name="Ramirez L."/>
            <person name="Alfaro M."/>
            <person name="Sun H."/>
            <person name="Tritt A."/>
            <person name="Yoshinaga Y."/>
            <person name="Zwiers L.-H."/>
            <person name="Turgeon B."/>
            <person name="Goodwin S."/>
            <person name="Spatafora J."/>
            <person name="Crous P."/>
            <person name="Grigoriev I."/>
        </authorList>
    </citation>
    <scope>NUCLEOTIDE SEQUENCE</scope>
    <source>
        <strain evidence="3">CBS 122367</strain>
    </source>
</reference>
<feature type="signal peptide" evidence="1">
    <location>
        <begin position="1"/>
        <end position="19"/>
    </location>
</feature>
<feature type="chain" id="PRO_5026005145" description="DUF7907 domain-containing protein" evidence="1">
    <location>
        <begin position="20"/>
        <end position="182"/>
    </location>
</feature>
<feature type="domain" description="DUF7907" evidence="2">
    <location>
        <begin position="26"/>
        <end position="181"/>
    </location>
</feature>